<evidence type="ECO:0000256" key="9">
    <source>
        <dbReference type="PROSITE-ProRule" id="PRU00282"/>
    </source>
</evidence>
<dbReference type="GO" id="GO:0006635">
    <property type="term" value="P:fatty acid beta-oxidation"/>
    <property type="evidence" value="ECO:0007669"/>
    <property type="project" value="InterPro"/>
</dbReference>
<comment type="similarity">
    <text evidence="2 10">Belongs to the mitochondrial carrier (TC 2.A.29) family.</text>
</comment>
<evidence type="ECO:0008006" key="13">
    <source>
        <dbReference type="Google" id="ProtNLM"/>
    </source>
</evidence>
<evidence type="ECO:0000256" key="8">
    <source>
        <dbReference type="ARBA" id="ARBA00023140"/>
    </source>
</evidence>
<evidence type="ECO:0000256" key="2">
    <source>
        <dbReference type="ARBA" id="ARBA00006375"/>
    </source>
</evidence>
<dbReference type="Gene3D" id="1.50.40.10">
    <property type="entry name" value="Mitochondrial carrier domain"/>
    <property type="match status" value="1"/>
</dbReference>
<gene>
    <name evidence="12" type="ORF">ASEP1449_LOCUS18913</name>
</gene>
<dbReference type="GO" id="GO:0005347">
    <property type="term" value="F:ATP transmembrane transporter activity"/>
    <property type="evidence" value="ECO:0007669"/>
    <property type="project" value="InterPro"/>
</dbReference>
<keyword evidence="5" id="KW-0677">Repeat</keyword>
<dbReference type="PROSITE" id="PS50920">
    <property type="entry name" value="SOLCAR"/>
    <property type="match status" value="2"/>
</dbReference>
<feature type="compositionally biased region" description="Low complexity" evidence="11">
    <location>
        <begin position="230"/>
        <end position="239"/>
    </location>
</feature>
<keyword evidence="6" id="KW-1133">Transmembrane helix</keyword>
<evidence type="ECO:0000256" key="7">
    <source>
        <dbReference type="ARBA" id="ARBA00023136"/>
    </source>
</evidence>
<proteinExistence type="inferred from homology"/>
<feature type="region of interest" description="Disordered" evidence="11">
    <location>
        <begin position="230"/>
        <end position="257"/>
    </location>
</feature>
<dbReference type="SUPFAM" id="SSF103506">
    <property type="entry name" value="Mitochondrial carrier"/>
    <property type="match status" value="1"/>
</dbReference>
<dbReference type="InterPro" id="IPR018108">
    <property type="entry name" value="MCP_transmembrane"/>
</dbReference>
<organism evidence="12">
    <name type="scientific">Attheya septentrionalis</name>
    <dbReference type="NCBI Taxonomy" id="420275"/>
    <lineage>
        <taxon>Eukaryota</taxon>
        <taxon>Sar</taxon>
        <taxon>Stramenopiles</taxon>
        <taxon>Ochrophyta</taxon>
        <taxon>Bacillariophyta</taxon>
        <taxon>Coscinodiscophyceae</taxon>
        <taxon>Chaetocerotophycidae</taxon>
        <taxon>Chaetocerotales</taxon>
        <taxon>Attheyaceae</taxon>
        <taxon>Attheya</taxon>
    </lineage>
</organism>
<evidence type="ECO:0000313" key="12">
    <source>
        <dbReference type="EMBL" id="CAD9827079.1"/>
    </source>
</evidence>
<dbReference type="Pfam" id="PF00153">
    <property type="entry name" value="Mito_carr"/>
    <property type="match status" value="3"/>
</dbReference>
<reference evidence="12" key="1">
    <citation type="submission" date="2021-01" db="EMBL/GenBank/DDBJ databases">
        <authorList>
            <person name="Corre E."/>
            <person name="Pelletier E."/>
            <person name="Niang G."/>
            <person name="Scheremetjew M."/>
            <person name="Finn R."/>
            <person name="Kale V."/>
            <person name="Holt S."/>
            <person name="Cochrane G."/>
            <person name="Meng A."/>
            <person name="Brown T."/>
            <person name="Cohen L."/>
        </authorList>
    </citation>
    <scope>NUCLEOTIDE SEQUENCE</scope>
    <source>
        <strain evidence="12">CCMP2084</strain>
    </source>
</reference>
<protein>
    <recommendedName>
        <fullName evidence="13">Mitochondrial carrier protein</fullName>
    </recommendedName>
</protein>
<evidence type="ECO:0000256" key="5">
    <source>
        <dbReference type="ARBA" id="ARBA00022737"/>
    </source>
</evidence>
<feature type="repeat" description="Solcar" evidence="9">
    <location>
        <begin position="102"/>
        <end position="184"/>
    </location>
</feature>
<evidence type="ECO:0000256" key="6">
    <source>
        <dbReference type="ARBA" id="ARBA00022989"/>
    </source>
</evidence>
<dbReference type="InterPro" id="IPR045900">
    <property type="entry name" value="Peroxisomal_Ade_carrier"/>
</dbReference>
<accession>A0A7S2US54</accession>
<dbReference type="GO" id="GO:0015217">
    <property type="term" value="F:ADP transmembrane transporter activity"/>
    <property type="evidence" value="ECO:0007669"/>
    <property type="project" value="InterPro"/>
</dbReference>
<dbReference type="GO" id="GO:0005778">
    <property type="term" value="C:peroxisomal membrane"/>
    <property type="evidence" value="ECO:0007669"/>
    <property type="project" value="UniProtKB-SubCell"/>
</dbReference>
<name>A0A7S2US54_9STRA</name>
<dbReference type="PANTHER" id="PTHR46650">
    <property type="entry name" value="PEROXISOMAL ADENINE NUCLEOTIDE TRANSPORTER 1"/>
    <property type="match status" value="1"/>
</dbReference>
<keyword evidence="3 10" id="KW-0813">Transport</keyword>
<evidence type="ECO:0000256" key="4">
    <source>
        <dbReference type="ARBA" id="ARBA00022692"/>
    </source>
</evidence>
<evidence type="ECO:0000256" key="1">
    <source>
        <dbReference type="ARBA" id="ARBA00004585"/>
    </source>
</evidence>
<dbReference type="PANTHER" id="PTHR46650:SF1">
    <property type="entry name" value="PEROXISOMAL ADENINE NUCLEOTIDE TRANSPORTER 1"/>
    <property type="match status" value="1"/>
</dbReference>
<keyword evidence="7 9" id="KW-0472">Membrane</keyword>
<comment type="subcellular location">
    <subcellularLocation>
        <location evidence="1">Peroxisome membrane</location>
        <topology evidence="1">Multi-pass membrane protein</topology>
    </subcellularLocation>
</comment>
<keyword evidence="4 9" id="KW-0812">Transmembrane</keyword>
<evidence type="ECO:0000256" key="3">
    <source>
        <dbReference type="ARBA" id="ARBA00022448"/>
    </source>
</evidence>
<evidence type="ECO:0000256" key="11">
    <source>
        <dbReference type="SAM" id="MobiDB-lite"/>
    </source>
</evidence>
<dbReference type="InterPro" id="IPR023395">
    <property type="entry name" value="MCP_dom_sf"/>
</dbReference>
<dbReference type="GO" id="GO:0007031">
    <property type="term" value="P:peroxisome organization"/>
    <property type="evidence" value="ECO:0007669"/>
    <property type="project" value="TreeGrafter"/>
</dbReference>
<sequence>MGSMQQVSVATEVLSASLGGLLSASLLYPLEVIKTQLQSGEGHDGETMVEYAKRLYKEKGTGVFWEGVETSAIQSATEKALYFFAYTLLKNAHHSLTGTPHPSTTTNLAMGCMAEWAHLPVTLPIDCLTTKICTSKTNESPYALFMAMLSEKGVKGMYRGIQAYWVLCLKPSIQYTVFEQLKRRSLVRSGKRSLSSGEAFLLGMIARTIATMCVFPYLRVKVVMQARQNTTTRTGTSTSNDDVENNPHTPPPQTDEPEESIVEMLWHMQKGGDLFRGIGPELTRGVLSAAFMLMAKERISSLIHNMVLSKS</sequence>
<feature type="repeat" description="Solcar" evidence="9">
    <location>
        <begin position="7"/>
        <end position="92"/>
    </location>
</feature>
<dbReference type="AlphaFoldDB" id="A0A7S2US54"/>
<evidence type="ECO:0000256" key="10">
    <source>
        <dbReference type="RuleBase" id="RU000488"/>
    </source>
</evidence>
<dbReference type="EMBL" id="HBHQ01027911">
    <property type="protein sequence ID" value="CAD9827079.1"/>
    <property type="molecule type" value="Transcribed_RNA"/>
</dbReference>
<keyword evidence="8" id="KW-0576">Peroxisome</keyword>